<keyword evidence="5" id="KW-1185">Reference proteome</keyword>
<dbReference type="InterPro" id="IPR015433">
    <property type="entry name" value="PI3/4_kinase"/>
</dbReference>
<keyword evidence="2" id="KW-0418">Kinase</keyword>
<keyword evidence="1" id="KW-0808">Transferase</keyword>
<accession>A0ABQ9EHZ4</accession>
<feature type="domain" description="PI3K/PI4K catalytic" evidence="3">
    <location>
        <begin position="139"/>
        <end position="448"/>
    </location>
</feature>
<dbReference type="Gene3D" id="3.30.1010.10">
    <property type="entry name" value="Phosphatidylinositol 3-kinase Catalytic Subunit, Chain A, domain 4"/>
    <property type="match status" value="1"/>
</dbReference>
<dbReference type="PROSITE" id="PS00916">
    <property type="entry name" value="PI3_4_KINASE_2"/>
    <property type="match status" value="1"/>
</dbReference>
<dbReference type="InterPro" id="IPR057756">
    <property type="entry name" value="PI3-kinase_type3/VPS34_cat"/>
</dbReference>
<organism evidence="4 5">
    <name type="scientific">Tegillarca granosa</name>
    <name type="common">Malaysian cockle</name>
    <name type="synonym">Anadara granosa</name>
    <dbReference type="NCBI Taxonomy" id="220873"/>
    <lineage>
        <taxon>Eukaryota</taxon>
        <taxon>Metazoa</taxon>
        <taxon>Spiralia</taxon>
        <taxon>Lophotrochozoa</taxon>
        <taxon>Mollusca</taxon>
        <taxon>Bivalvia</taxon>
        <taxon>Autobranchia</taxon>
        <taxon>Pteriomorphia</taxon>
        <taxon>Arcoida</taxon>
        <taxon>Arcoidea</taxon>
        <taxon>Arcidae</taxon>
        <taxon>Tegillarca</taxon>
    </lineage>
</organism>
<evidence type="ECO:0000313" key="5">
    <source>
        <dbReference type="Proteomes" id="UP001217089"/>
    </source>
</evidence>
<dbReference type="SMART" id="SM00146">
    <property type="entry name" value="PI3Kc"/>
    <property type="match status" value="1"/>
</dbReference>
<evidence type="ECO:0000313" key="4">
    <source>
        <dbReference type="EMBL" id="KAJ8304893.1"/>
    </source>
</evidence>
<dbReference type="InterPro" id="IPR036940">
    <property type="entry name" value="PI3/4_kinase_cat_sf"/>
</dbReference>
<comment type="caution">
    <text evidence="4">The sequence shown here is derived from an EMBL/GenBank/DDBJ whole genome shotgun (WGS) entry which is preliminary data.</text>
</comment>
<gene>
    <name evidence="4" type="ORF">KUTeg_018476</name>
</gene>
<dbReference type="InterPro" id="IPR011009">
    <property type="entry name" value="Kinase-like_dom_sf"/>
</dbReference>
<proteinExistence type="predicted"/>
<evidence type="ECO:0000256" key="2">
    <source>
        <dbReference type="ARBA" id="ARBA00022777"/>
    </source>
</evidence>
<dbReference type="Gene3D" id="1.10.1070.11">
    <property type="entry name" value="Phosphatidylinositol 3-/4-kinase, catalytic domain"/>
    <property type="match status" value="1"/>
</dbReference>
<dbReference type="PANTHER" id="PTHR10048">
    <property type="entry name" value="PHOSPHATIDYLINOSITOL KINASE"/>
    <property type="match status" value="1"/>
</dbReference>
<dbReference type="Pfam" id="PF00454">
    <property type="entry name" value="PI3_PI4_kinase"/>
    <property type="match status" value="1"/>
</dbReference>
<sequence>MAEMYKQYYVIYTISKVDMIRYILVECEDLDDSTKDQKVKEMYRGVMKRFIQALFKGGQDCRLRRATIARQQQFIEKLVKLVKLVTRESGNRKRKVKSYCMIERLQALLQDVEVCKINFSDFDALPLPLNPEIQVVGIIPEKASLFKSALMPCRLVFRTEDGPEYVTMFKHGDDLRQDQLVLQIITLMDKLTPCALFCVDSKTVQQSLRKQELLIYLHLLRRENLDLKLTPYKHLLAIGPLDHNIFLLNWCYRDKNSMIQIIDSVNVADVLNEHDTIQNYLKKQAPDKQGPYGISAEVMDNYVKSCAGYCVVTYLLGIGDRHLDNLLLTKNGKLFHIDFGFILGRDPKPLPPPMKLSKEMVEAMGGTNSEHFHDFKKHCYTAFLALRRSANLIINLFSLMVDANIPDIALEPDKTVKKVQDKFVLHLTDEEAVHYLQNLIDVSVSAMMAALVEQFHKMAQYFFTIRLLPFFKIIGEDDIWLLLIFAFFPNTGQSATFVRQVYTGAIDCKLIYAYMLTITITICNALTCAGRETNARSII</sequence>
<dbReference type="PROSITE" id="PS50290">
    <property type="entry name" value="PI3_4_KINASE_3"/>
    <property type="match status" value="1"/>
</dbReference>
<dbReference type="PANTHER" id="PTHR10048:SF7">
    <property type="entry name" value="PHOSPHATIDYLINOSITOL 3-KINASE CATALYTIC SUBUNIT TYPE 3"/>
    <property type="match status" value="1"/>
</dbReference>
<dbReference type="PROSITE" id="PS00915">
    <property type="entry name" value="PI3_4_KINASE_1"/>
    <property type="match status" value="1"/>
</dbReference>
<protein>
    <recommendedName>
        <fullName evidence="3">PI3K/PI4K catalytic domain-containing protein</fullName>
    </recommendedName>
</protein>
<dbReference type="EMBL" id="JARBDR010000903">
    <property type="protein sequence ID" value="KAJ8304893.1"/>
    <property type="molecule type" value="Genomic_DNA"/>
</dbReference>
<dbReference type="SUPFAM" id="SSF56112">
    <property type="entry name" value="Protein kinase-like (PK-like)"/>
    <property type="match status" value="1"/>
</dbReference>
<name>A0ABQ9EHZ4_TEGGR</name>
<dbReference type="CDD" id="cd00896">
    <property type="entry name" value="PI3Kc_III"/>
    <property type="match status" value="1"/>
</dbReference>
<dbReference type="InterPro" id="IPR018936">
    <property type="entry name" value="PI3/4_kinase_CS"/>
</dbReference>
<evidence type="ECO:0000259" key="3">
    <source>
        <dbReference type="PROSITE" id="PS50290"/>
    </source>
</evidence>
<reference evidence="4 5" key="1">
    <citation type="submission" date="2022-12" db="EMBL/GenBank/DDBJ databases">
        <title>Chromosome-level genome of Tegillarca granosa.</title>
        <authorList>
            <person name="Kim J."/>
        </authorList>
    </citation>
    <scope>NUCLEOTIDE SEQUENCE [LARGE SCALE GENOMIC DNA]</scope>
    <source>
        <strain evidence="4">Teg-2019</strain>
        <tissue evidence="4">Adductor muscle</tissue>
    </source>
</reference>
<evidence type="ECO:0000256" key="1">
    <source>
        <dbReference type="ARBA" id="ARBA00022679"/>
    </source>
</evidence>
<dbReference type="InterPro" id="IPR000403">
    <property type="entry name" value="PI3/4_kinase_cat_dom"/>
</dbReference>
<dbReference type="Proteomes" id="UP001217089">
    <property type="component" value="Unassembled WGS sequence"/>
</dbReference>